<dbReference type="InterPro" id="IPR001510">
    <property type="entry name" value="Znf_PARP"/>
</dbReference>
<dbReference type="GO" id="GO:0003677">
    <property type="term" value="F:DNA binding"/>
    <property type="evidence" value="ECO:0007669"/>
    <property type="project" value="InterPro"/>
</dbReference>
<protein>
    <recommendedName>
        <fullName evidence="7">PARP-type domain-containing protein</fullName>
    </recommendedName>
</protein>
<feature type="region of interest" description="Disordered" evidence="6">
    <location>
        <begin position="167"/>
        <end position="203"/>
    </location>
</feature>
<feature type="domain" description="PARP-type" evidence="7">
    <location>
        <begin position="4"/>
        <end position="95"/>
    </location>
</feature>
<evidence type="ECO:0000256" key="6">
    <source>
        <dbReference type="SAM" id="MobiDB-lite"/>
    </source>
</evidence>
<sequence length="240" mass="26017">MPQLRVEYAKSGRAKCSSTTCNMTIAKNEVRVGTAVLFPAAGNGGGEPTLTYKWRHVCCFTDRQLKNALAEGGMDSIEGLDDLAPTDRDLIAQMMRGELFERTDLIGRVGDVVKTSVGGRKARDTTSTSSKDKSATKRKREDVIPVEPGASRPFVKNVQASKLLLEDSQGSGDGGIANEGDVSDSATEEFDVSVESTRPPCPYGDKCFRNSVHHMAEYSHGPELDKANPPRLRAVIKRAK</sequence>
<evidence type="ECO:0000256" key="1">
    <source>
        <dbReference type="ARBA" id="ARBA00004123"/>
    </source>
</evidence>
<dbReference type="GO" id="GO:0008270">
    <property type="term" value="F:zinc ion binding"/>
    <property type="evidence" value="ECO:0007669"/>
    <property type="project" value="UniProtKB-KW"/>
</dbReference>
<dbReference type="AlphaFoldDB" id="G0U6U8"/>
<dbReference type="InterPro" id="IPR036957">
    <property type="entry name" value="Znf_PARP_sf"/>
</dbReference>
<dbReference type="Gene3D" id="3.30.1740.10">
    <property type="entry name" value="Zinc finger, PARP-type"/>
    <property type="match status" value="1"/>
</dbReference>
<accession>G0U6U8</accession>
<evidence type="ECO:0000256" key="2">
    <source>
        <dbReference type="ARBA" id="ARBA00022723"/>
    </source>
</evidence>
<dbReference type="VEuPathDB" id="TriTrypDB:TvY486_1006520"/>
<keyword evidence="5" id="KW-0539">Nucleus</keyword>
<name>G0U6U8_TRYVY</name>
<dbReference type="Pfam" id="PF10283">
    <property type="entry name" value="zf-CCHH"/>
    <property type="match status" value="1"/>
</dbReference>
<dbReference type="GO" id="GO:0005634">
    <property type="term" value="C:nucleus"/>
    <property type="evidence" value="ECO:0007669"/>
    <property type="project" value="UniProtKB-SubCell"/>
</dbReference>
<evidence type="ECO:0000256" key="4">
    <source>
        <dbReference type="ARBA" id="ARBA00022833"/>
    </source>
</evidence>
<dbReference type="Pfam" id="PF00645">
    <property type="entry name" value="zf-PARP"/>
    <property type="match status" value="1"/>
</dbReference>
<proteinExistence type="predicted"/>
<evidence type="ECO:0000256" key="3">
    <source>
        <dbReference type="ARBA" id="ARBA00022771"/>
    </source>
</evidence>
<feature type="compositionally biased region" description="Basic and acidic residues" evidence="6">
    <location>
        <begin position="130"/>
        <end position="143"/>
    </location>
</feature>
<reference evidence="8" key="1">
    <citation type="journal article" date="2012" name="Proc. Natl. Acad. Sci. U.S.A.">
        <title>Antigenic diversity is generated by distinct evolutionary mechanisms in African trypanosome species.</title>
        <authorList>
            <person name="Jackson A.P."/>
            <person name="Berry A."/>
            <person name="Aslett M."/>
            <person name="Allison H.C."/>
            <person name="Burton P."/>
            <person name="Vavrova-Anderson J."/>
            <person name="Brown R."/>
            <person name="Browne H."/>
            <person name="Corton N."/>
            <person name="Hauser H."/>
            <person name="Gamble J."/>
            <person name="Gilderthorp R."/>
            <person name="Marcello L."/>
            <person name="McQuillan J."/>
            <person name="Otto T.D."/>
            <person name="Quail M.A."/>
            <person name="Sanders M.J."/>
            <person name="van Tonder A."/>
            <person name="Ginger M.L."/>
            <person name="Field M.C."/>
            <person name="Barry J.D."/>
            <person name="Hertz-Fowler C."/>
            <person name="Berriman M."/>
        </authorList>
    </citation>
    <scope>NUCLEOTIDE SEQUENCE</scope>
    <source>
        <strain evidence="8">Y486</strain>
    </source>
</reference>
<dbReference type="PROSITE" id="PS50064">
    <property type="entry name" value="ZF_PARP_2"/>
    <property type="match status" value="1"/>
</dbReference>
<evidence type="ECO:0000256" key="5">
    <source>
        <dbReference type="ARBA" id="ARBA00023242"/>
    </source>
</evidence>
<keyword evidence="2" id="KW-0479">Metal-binding</keyword>
<evidence type="ECO:0000259" key="7">
    <source>
        <dbReference type="PROSITE" id="PS50064"/>
    </source>
</evidence>
<dbReference type="InterPro" id="IPR019406">
    <property type="entry name" value="APLF_PBZ"/>
</dbReference>
<gene>
    <name evidence="8" type="ORF">TVY486_1006520</name>
</gene>
<organism evidence="8">
    <name type="scientific">Trypanosoma vivax (strain Y486)</name>
    <dbReference type="NCBI Taxonomy" id="1055687"/>
    <lineage>
        <taxon>Eukaryota</taxon>
        <taxon>Discoba</taxon>
        <taxon>Euglenozoa</taxon>
        <taxon>Kinetoplastea</taxon>
        <taxon>Metakinetoplastina</taxon>
        <taxon>Trypanosomatida</taxon>
        <taxon>Trypanosomatidae</taxon>
        <taxon>Trypanosoma</taxon>
        <taxon>Duttonella</taxon>
    </lineage>
</organism>
<dbReference type="SMART" id="SM01336">
    <property type="entry name" value="zf-PARP"/>
    <property type="match status" value="1"/>
</dbReference>
<dbReference type="SUPFAM" id="SSF57716">
    <property type="entry name" value="Glucocorticoid receptor-like (DNA-binding domain)"/>
    <property type="match status" value="1"/>
</dbReference>
<dbReference type="EMBL" id="HE573026">
    <property type="protein sequence ID" value="CCC51603.1"/>
    <property type="molecule type" value="Genomic_DNA"/>
</dbReference>
<keyword evidence="3" id="KW-0863">Zinc-finger</keyword>
<feature type="region of interest" description="Disordered" evidence="6">
    <location>
        <begin position="116"/>
        <end position="152"/>
    </location>
</feature>
<keyword evidence="4" id="KW-0862">Zinc</keyword>
<evidence type="ECO:0000313" key="8">
    <source>
        <dbReference type="EMBL" id="CCC51603.1"/>
    </source>
</evidence>
<dbReference type="OMA" id="CCFTERQ"/>
<comment type="subcellular location">
    <subcellularLocation>
        <location evidence="1">Nucleus</location>
    </subcellularLocation>
</comment>